<dbReference type="Pfam" id="PF13472">
    <property type="entry name" value="Lipase_GDSL_2"/>
    <property type="match status" value="1"/>
</dbReference>
<dbReference type="AlphaFoldDB" id="A0A4R8M9Z3"/>
<dbReference type="SUPFAM" id="SSF52266">
    <property type="entry name" value="SGNH hydrolase"/>
    <property type="match status" value="1"/>
</dbReference>
<evidence type="ECO:0000313" key="2">
    <source>
        <dbReference type="EMBL" id="TDY60635.1"/>
    </source>
</evidence>
<dbReference type="InterPro" id="IPR036514">
    <property type="entry name" value="SGNH_hydro_sf"/>
</dbReference>
<dbReference type="Gene3D" id="3.40.50.1110">
    <property type="entry name" value="SGNH hydrolase"/>
    <property type="match status" value="1"/>
</dbReference>
<accession>A0A4R8M9Z3</accession>
<sequence length="260" mass="30013">MKFSLVIGSILIILCSAFYFTDWKIKHRAKRQISFLKHNPKKNDIILCGDSHIEFFDLNLLKNKNAYNFGISGEKTGGLISRIDNIMHMEPRNIICLTGINDFLAGKSNKTILDNFENLISKIIKNQKNHSITFLSIYPIATDKIKKSDIVEINNYIKHQCLKNDFNFIDVHEHLTDINGVLNKKYTNDGIHLNKKGQTKVADIINAYTTNFFQSLDYGFSLFNDTSNLNQFAPKLNYISKKPLTSLHHRFDVLYYEILT</sequence>
<protein>
    <submittedName>
        <fullName evidence="2">Lysophospholipase L1-like esterase</fullName>
    </submittedName>
</protein>
<dbReference type="RefSeq" id="WP_133968678.1">
    <property type="nucleotide sequence ID" value="NZ_SORL01000011.1"/>
</dbReference>
<comment type="caution">
    <text evidence="2">The sequence shown here is derived from an EMBL/GenBank/DDBJ whole genome shotgun (WGS) entry which is preliminary data.</text>
</comment>
<feature type="domain" description="SGNH hydrolase-type esterase" evidence="1">
    <location>
        <begin position="66"/>
        <end position="198"/>
    </location>
</feature>
<evidence type="ECO:0000313" key="3">
    <source>
        <dbReference type="Proteomes" id="UP000294824"/>
    </source>
</evidence>
<dbReference type="EMBL" id="SORL01000011">
    <property type="protein sequence ID" value="TDY60635.1"/>
    <property type="molecule type" value="Genomic_DNA"/>
</dbReference>
<dbReference type="InterPro" id="IPR051532">
    <property type="entry name" value="Ester_Hydrolysis_Enzymes"/>
</dbReference>
<proteinExistence type="predicted"/>
<gene>
    <name evidence="2" type="ORF">DFQ06_3216</name>
</gene>
<dbReference type="Proteomes" id="UP000294824">
    <property type="component" value="Unassembled WGS sequence"/>
</dbReference>
<dbReference type="PANTHER" id="PTHR30383">
    <property type="entry name" value="THIOESTERASE 1/PROTEASE 1/LYSOPHOSPHOLIPASE L1"/>
    <property type="match status" value="1"/>
</dbReference>
<evidence type="ECO:0000259" key="1">
    <source>
        <dbReference type="Pfam" id="PF13472"/>
    </source>
</evidence>
<reference evidence="2 3" key="1">
    <citation type="submission" date="2019-03" db="EMBL/GenBank/DDBJ databases">
        <title>Genomic Encyclopedia of Type Strains, Phase III (KMG-III): the genomes of soil and plant-associated and newly described type strains.</title>
        <authorList>
            <person name="Whitman W."/>
        </authorList>
    </citation>
    <scope>NUCLEOTIDE SEQUENCE [LARGE SCALE GENOMIC DNA]</scope>
    <source>
        <strain evidence="2 3">CECT 8301</strain>
    </source>
</reference>
<dbReference type="InterPro" id="IPR013830">
    <property type="entry name" value="SGNH_hydro"/>
</dbReference>
<dbReference type="GO" id="GO:0016788">
    <property type="term" value="F:hydrolase activity, acting on ester bonds"/>
    <property type="evidence" value="ECO:0007669"/>
    <property type="project" value="UniProtKB-ARBA"/>
</dbReference>
<name>A0A4R8M9Z3_9FLAO</name>
<keyword evidence="3" id="KW-1185">Reference proteome</keyword>
<organism evidence="2 3">
    <name type="scientific">Algibacter lectus</name>
    <dbReference type="NCBI Taxonomy" id="221126"/>
    <lineage>
        <taxon>Bacteria</taxon>
        <taxon>Pseudomonadati</taxon>
        <taxon>Bacteroidota</taxon>
        <taxon>Flavobacteriia</taxon>
        <taxon>Flavobacteriales</taxon>
        <taxon>Flavobacteriaceae</taxon>
        <taxon>Algibacter</taxon>
    </lineage>
</organism>